<keyword evidence="3" id="KW-0645">Protease</keyword>
<feature type="transmembrane region" description="Helical" evidence="1">
    <location>
        <begin position="105"/>
        <end position="130"/>
    </location>
</feature>
<dbReference type="Proteomes" id="UP000266172">
    <property type="component" value="Unassembled WGS sequence"/>
</dbReference>
<dbReference type="GO" id="GO:0006508">
    <property type="term" value="P:proteolysis"/>
    <property type="evidence" value="ECO:0007669"/>
    <property type="project" value="UniProtKB-KW"/>
</dbReference>
<gene>
    <name evidence="3" type="ORF">DWX93_05705</name>
</gene>
<keyword evidence="3" id="KW-0378">Hydrolase</keyword>
<keyword evidence="1" id="KW-0812">Transmembrane</keyword>
<dbReference type="PANTHER" id="PTHR36435">
    <property type="entry name" value="SLR1288 PROTEIN"/>
    <property type="match status" value="1"/>
</dbReference>
<feature type="transmembrane region" description="Helical" evidence="1">
    <location>
        <begin position="64"/>
        <end position="85"/>
    </location>
</feature>
<dbReference type="GO" id="GO:0080120">
    <property type="term" value="P:CAAX-box protein maturation"/>
    <property type="evidence" value="ECO:0007669"/>
    <property type="project" value="UniProtKB-ARBA"/>
</dbReference>
<feature type="transmembrane region" description="Helical" evidence="1">
    <location>
        <begin position="7"/>
        <end position="29"/>
    </location>
</feature>
<evidence type="ECO:0000313" key="3">
    <source>
        <dbReference type="EMBL" id="RGS41602.1"/>
    </source>
</evidence>
<evidence type="ECO:0000256" key="1">
    <source>
        <dbReference type="SAM" id="Phobius"/>
    </source>
</evidence>
<sequence>MKKLKQFLFIFVPLFLVIAIQFLATYFAMGLSLLIENGWYSATGSAGFLDIMDDAFSLWSSQHFNTGVLLIYNAMSIAVFGLWYYCRYGGNYRPALRQTFHPAAIAGIVMLMPGTQYLTTYIMSFVAALFPHWMDAYESLLETAGLDDQISILMVVCSVIFAPFCEELVFRGVTMHQAKKCLPFWAANLLQALLFGIFHMNMIQGIYAFCLGLVLGYVCNRGGSIYYSILLHMLFNFWGTVLSGLIPFGDTTFSLIFWFLFGIAMTVGGLIVFTSGIRKLQAAGRSSAMPLSDIPSGTE</sequence>
<accession>A0A395VDE1</accession>
<proteinExistence type="predicted"/>
<dbReference type="PANTHER" id="PTHR36435:SF1">
    <property type="entry name" value="CAAX AMINO TERMINAL PROTEASE FAMILY PROTEIN"/>
    <property type="match status" value="1"/>
</dbReference>
<keyword evidence="1" id="KW-0472">Membrane</keyword>
<feature type="transmembrane region" description="Helical" evidence="1">
    <location>
        <begin position="255"/>
        <end position="277"/>
    </location>
</feature>
<evidence type="ECO:0000259" key="2">
    <source>
        <dbReference type="Pfam" id="PF02517"/>
    </source>
</evidence>
<dbReference type="GO" id="GO:0004175">
    <property type="term" value="F:endopeptidase activity"/>
    <property type="evidence" value="ECO:0007669"/>
    <property type="project" value="UniProtKB-ARBA"/>
</dbReference>
<protein>
    <submittedName>
        <fullName evidence="3">CPBP family intramembrane metalloprotease</fullName>
    </submittedName>
</protein>
<dbReference type="InterPro" id="IPR052710">
    <property type="entry name" value="CAAX_protease"/>
</dbReference>
<feature type="transmembrane region" description="Helical" evidence="1">
    <location>
        <begin position="230"/>
        <end position="249"/>
    </location>
</feature>
<dbReference type="InterPro" id="IPR003675">
    <property type="entry name" value="Rce1/LyrA-like_dom"/>
</dbReference>
<keyword evidence="1" id="KW-1133">Transmembrane helix</keyword>
<dbReference type="GO" id="GO:0008237">
    <property type="term" value="F:metallopeptidase activity"/>
    <property type="evidence" value="ECO:0007669"/>
    <property type="project" value="UniProtKB-KW"/>
</dbReference>
<reference evidence="3 4" key="1">
    <citation type="submission" date="2018-08" db="EMBL/GenBank/DDBJ databases">
        <title>A genome reference for cultivated species of the human gut microbiota.</title>
        <authorList>
            <person name="Zou Y."/>
            <person name="Xue W."/>
            <person name="Luo G."/>
        </authorList>
    </citation>
    <scope>NUCLEOTIDE SEQUENCE [LARGE SCALE GENOMIC DNA]</scope>
    <source>
        <strain evidence="3 4">AF22-12AC</strain>
    </source>
</reference>
<organism evidence="3 4">
    <name type="scientific">Roseburia hominis</name>
    <dbReference type="NCBI Taxonomy" id="301301"/>
    <lineage>
        <taxon>Bacteria</taxon>
        <taxon>Bacillati</taxon>
        <taxon>Bacillota</taxon>
        <taxon>Clostridia</taxon>
        <taxon>Lachnospirales</taxon>
        <taxon>Lachnospiraceae</taxon>
        <taxon>Roseburia</taxon>
    </lineage>
</organism>
<dbReference type="Pfam" id="PF02517">
    <property type="entry name" value="Rce1-like"/>
    <property type="match status" value="1"/>
</dbReference>
<name>A0A395VDE1_9FIRM</name>
<dbReference type="RefSeq" id="WP_118096946.1">
    <property type="nucleotide sequence ID" value="NZ_CAUELN010000012.1"/>
</dbReference>
<comment type="caution">
    <text evidence="3">The sequence shown here is derived from an EMBL/GenBank/DDBJ whole genome shotgun (WGS) entry which is preliminary data.</text>
</comment>
<evidence type="ECO:0000313" key="4">
    <source>
        <dbReference type="Proteomes" id="UP000266172"/>
    </source>
</evidence>
<keyword evidence="3" id="KW-0482">Metalloprotease</keyword>
<feature type="domain" description="CAAX prenyl protease 2/Lysostaphin resistance protein A-like" evidence="2">
    <location>
        <begin position="151"/>
        <end position="237"/>
    </location>
</feature>
<dbReference type="AlphaFoldDB" id="A0A395VDE1"/>
<dbReference type="EMBL" id="QRVL01000002">
    <property type="protein sequence ID" value="RGS41602.1"/>
    <property type="molecule type" value="Genomic_DNA"/>
</dbReference>